<comment type="caution">
    <text evidence="9">The sequence shown here is derived from an EMBL/GenBank/DDBJ whole genome shotgun (WGS) entry which is preliminary data.</text>
</comment>
<dbReference type="EC" id="3.4.-.-" evidence="9"/>
<accession>A0A1S8MYC6</accession>
<feature type="coiled-coil region" evidence="6">
    <location>
        <begin position="142"/>
        <end position="197"/>
    </location>
</feature>
<feature type="chain" id="PRO_5013181965" evidence="7">
    <location>
        <begin position="29"/>
        <end position="332"/>
    </location>
</feature>
<evidence type="ECO:0000256" key="1">
    <source>
        <dbReference type="ARBA" id="ARBA00007074"/>
    </source>
</evidence>
<feature type="domain" description="NlpC/P60" evidence="8">
    <location>
        <begin position="215"/>
        <end position="332"/>
    </location>
</feature>
<proteinExistence type="inferred from homology"/>
<dbReference type="EMBL" id="LZYZ01000007">
    <property type="protein sequence ID" value="OOM09081.1"/>
    <property type="molecule type" value="Genomic_DNA"/>
</dbReference>
<dbReference type="PANTHER" id="PTHR47053:SF1">
    <property type="entry name" value="MUREIN DD-ENDOPEPTIDASE MEPH-RELATED"/>
    <property type="match status" value="1"/>
</dbReference>
<organism evidence="9 10">
    <name type="scientific">Clostridium saccharobutylicum</name>
    <dbReference type="NCBI Taxonomy" id="169679"/>
    <lineage>
        <taxon>Bacteria</taxon>
        <taxon>Bacillati</taxon>
        <taxon>Bacillota</taxon>
        <taxon>Clostridia</taxon>
        <taxon>Eubacteriales</taxon>
        <taxon>Clostridiaceae</taxon>
        <taxon>Clostridium</taxon>
    </lineage>
</organism>
<protein>
    <submittedName>
        <fullName evidence="9">Putative endopeptidase p60</fullName>
        <ecNumber evidence="9">3.4.-.-</ecNumber>
    </submittedName>
</protein>
<evidence type="ECO:0000256" key="5">
    <source>
        <dbReference type="ARBA" id="ARBA00022807"/>
    </source>
</evidence>
<name>A0A1S8MYC6_CLOSA</name>
<evidence type="ECO:0000256" key="6">
    <source>
        <dbReference type="SAM" id="Coils"/>
    </source>
</evidence>
<evidence type="ECO:0000256" key="3">
    <source>
        <dbReference type="ARBA" id="ARBA00022729"/>
    </source>
</evidence>
<sequence length="332" mass="37212">MMKKKYITTIVATLLFLTSATSALPAYAEPNEPTLEQVEQNIQECDSKIEDNMTKLNDYKNQIDEKEKEIKDNEDKLTLAQQDIEDKDKQLSDRLKLIQTNGGIEATPMKYIDAVFSSGDVLEAAQNVYLISKICESDNNLVSQAKESKENLENIKANIEKENDELQKSKDEVEKEIKDLEDQKQDLLKYVQDHSELLNTETSDIVPVTLSSDVSDKAKTIILESEKYLGVPYLWGGTSPQGFDCSGLMQYVFNSQGISIPRTSQEQQSFATTVTIAEIKPGDLVFNNPTDATHVGMYIGNDMYIQAPHTGDVVKISKLSTSNMKYVGRVLN</sequence>
<feature type="coiled-coil region" evidence="6">
    <location>
        <begin position="35"/>
        <end position="90"/>
    </location>
</feature>
<evidence type="ECO:0000256" key="7">
    <source>
        <dbReference type="SAM" id="SignalP"/>
    </source>
</evidence>
<evidence type="ECO:0000313" key="9">
    <source>
        <dbReference type="EMBL" id="OOM09081.1"/>
    </source>
</evidence>
<keyword evidence="3 7" id="KW-0732">Signal</keyword>
<dbReference type="GO" id="GO:0006508">
    <property type="term" value="P:proteolysis"/>
    <property type="evidence" value="ECO:0007669"/>
    <property type="project" value="UniProtKB-KW"/>
</dbReference>
<keyword evidence="2" id="KW-0645">Protease</keyword>
<evidence type="ECO:0000256" key="2">
    <source>
        <dbReference type="ARBA" id="ARBA00022670"/>
    </source>
</evidence>
<dbReference type="InterPro" id="IPR038765">
    <property type="entry name" value="Papain-like_cys_pep_sf"/>
</dbReference>
<dbReference type="PANTHER" id="PTHR47053">
    <property type="entry name" value="MUREIN DD-ENDOPEPTIDASE MEPH-RELATED"/>
    <property type="match status" value="1"/>
</dbReference>
<comment type="similarity">
    <text evidence="1">Belongs to the peptidase C40 family.</text>
</comment>
<dbReference type="SUPFAM" id="SSF54001">
    <property type="entry name" value="Cysteine proteinases"/>
    <property type="match status" value="1"/>
</dbReference>
<dbReference type="STRING" id="169679.CSACC_25750"/>
<dbReference type="GO" id="GO:0008234">
    <property type="term" value="F:cysteine-type peptidase activity"/>
    <property type="evidence" value="ECO:0007669"/>
    <property type="project" value="UniProtKB-KW"/>
</dbReference>
<feature type="signal peptide" evidence="7">
    <location>
        <begin position="1"/>
        <end position="28"/>
    </location>
</feature>
<keyword evidence="4 9" id="KW-0378">Hydrolase</keyword>
<dbReference type="InterPro" id="IPR051202">
    <property type="entry name" value="Peptidase_C40"/>
</dbReference>
<evidence type="ECO:0000256" key="4">
    <source>
        <dbReference type="ARBA" id="ARBA00022801"/>
    </source>
</evidence>
<dbReference type="Gene3D" id="6.10.250.3150">
    <property type="match status" value="1"/>
</dbReference>
<reference evidence="9 10" key="1">
    <citation type="submission" date="2016-05" db="EMBL/GenBank/DDBJ databases">
        <title>Microbial solvent formation.</title>
        <authorList>
            <person name="Poehlein A."/>
            <person name="Montoya Solano J.D."/>
            <person name="Flitsch S."/>
            <person name="Krabben P."/>
            <person name="Duerre P."/>
            <person name="Daniel R."/>
        </authorList>
    </citation>
    <scope>NUCLEOTIDE SEQUENCE [LARGE SCALE GENOMIC DNA]</scope>
    <source>
        <strain evidence="9 10">L1-8</strain>
    </source>
</reference>
<keyword evidence="6" id="KW-0175">Coiled coil</keyword>
<dbReference type="Pfam" id="PF00877">
    <property type="entry name" value="NLPC_P60"/>
    <property type="match status" value="1"/>
</dbReference>
<evidence type="ECO:0000313" key="10">
    <source>
        <dbReference type="Proteomes" id="UP000191154"/>
    </source>
</evidence>
<dbReference type="Gene3D" id="3.90.1720.10">
    <property type="entry name" value="endopeptidase domain like (from Nostoc punctiforme)"/>
    <property type="match status" value="1"/>
</dbReference>
<dbReference type="InterPro" id="IPR000064">
    <property type="entry name" value="NLP_P60_dom"/>
</dbReference>
<keyword evidence="5" id="KW-0788">Thiol protease</keyword>
<dbReference type="PROSITE" id="PS51935">
    <property type="entry name" value="NLPC_P60"/>
    <property type="match status" value="1"/>
</dbReference>
<dbReference type="Pfam" id="PF24568">
    <property type="entry name" value="CC_PcsB"/>
    <property type="match status" value="1"/>
</dbReference>
<dbReference type="Proteomes" id="UP000191154">
    <property type="component" value="Unassembled WGS sequence"/>
</dbReference>
<gene>
    <name evidence="9" type="primary">iap_2</name>
    <name evidence="9" type="ORF">CLOSAC_33610</name>
</gene>
<dbReference type="AlphaFoldDB" id="A0A1S8MYC6"/>
<dbReference type="InterPro" id="IPR057309">
    <property type="entry name" value="PcsB_CC"/>
</dbReference>
<evidence type="ECO:0000259" key="8">
    <source>
        <dbReference type="PROSITE" id="PS51935"/>
    </source>
</evidence>